<evidence type="ECO:0000256" key="5">
    <source>
        <dbReference type="ARBA" id="ARBA00022603"/>
    </source>
</evidence>
<dbReference type="GeneID" id="42779606"/>
<proteinExistence type="inferred from homology"/>
<gene>
    <name evidence="11" type="ORF">D1866_07670</name>
    <name evidence="10" type="ORF">GFB69_13015</name>
</gene>
<dbReference type="AlphaFoldDB" id="A0A650CVU2"/>
<dbReference type="RefSeq" id="WP_152943538.1">
    <property type="nucleotide sequence ID" value="NZ_CP045482.1"/>
</dbReference>
<accession>A0A650CVU2</accession>
<dbReference type="Pfam" id="PF01135">
    <property type="entry name" value="PCMT"/>
    <property type="match status" value="1"/>
</dbReference>
<reference evidence="10 13" key="1">
    <citation type="submission" date="2019-10" db="EMBL/GenBank/DDBJ databases">
        <title>Comparative genomics of sulfur disproportionating microorganisms.</title>
        <authorList>
            <person name="Ward L.M."/>
            <person name="Bertran E."/>
            <person name="Johnston D."/>
        </authorList>
    </citation>
    <scope>NUCLEOTIDE SEQUENCE [LARGE SCALE GENOMIC DNA]</scope>
    <source>
        <strain evidence="10 13">DSM 3772</strain>
    </source>
</reference>
<evidence type="ECO:0000256" key="1">
    <source>
        <dbReference type="ARBA" id="ARBA00004496"/>
    </source>
</evidence>
<keyword evidence="4" id="KW-0963">Cytoplasm</keyword>
<dbReference type="SUPFAM" id="SSF53335">
    <property type="entry name" value="S-adenosyl-L-methionine-dependent methyltransferases"/>
    <property type="match status" value="1"/>
</dbReference>
<protein>
    <recommendedName>
        <fullName evidence="3">protein-L-isoaspartate(D-aspartate) O-methyltransferase</fullName>
        <ecNumber evidence="3">2.1.1.77</ecNumber>
    </recommendedName>
</protein>
<sequence>MTEKEEILRKIKNPELAEAFKRIDRAKFLPENLRNYAYTHVDEALPILPGINTTALSLGIYMLDELDLHKGQKVLEIGTGIGYYTALIAEIVDKVVSIEINEEMYKYSSRLLSEYQNVKLVLGDGTLGYEEEKPFDRVIAWASAPTLLCKPYEQLREGGIMILPIGVGKVQKLYKVVKKGYTPALENLGEVLFSRIRGLFGFYDDYEDDVESRLSRLERQVKSILSRLEKKV</sequence>
<comment type="subcellular location">
    <subcellularLocation>
        <location evidence="1">Cytoplasm</location>
    </subcellularLocation>
</comment>
<dbReference type="CDD" id="cd02440">
    <property type="entry name" value="AdoMet_MTases"/>
    <property type="match status" value="1"/>
</dbReference>
<name>A0A650CVU2_ACIAM</name>
<dbReference type="EMBL" id="CP045482">
    <property type="protein sequence ID" value="QGR21893.1"/>
    <property type="molecule type" value="Genomic_DNA"/>
</dbReference>
<keyword evidence="12" id="KW-1185">Reference proteome</keyword>
<dbReference type="Proteomes" id="UP000426328">
    <property type="component" value="Chromosome"/>
</dbReference>
<dbReference type="Proteomes" id="UP000474054">
    <property type="component" value="Unassembled WGS sequence"/>
</dbReference>
<evidence type="ECO:0000256" key="4">
    <source>
        <dbReference type="ARBA" id="ARBA00022490"/>
    </source>
</evidence>
<dbReference type="PANTHER" id="PTHR11579:SF0">
    <property type="entry name" value="PROTEIN-L-ISOASPARTATE(D-ASPARTATE) O-METHYLTRANSFERASE"/>
    <property type="match status" value="1"/>
</dbReference>
<keyword evidence="7" id="KW-0949">S-adenosyl-L-methionine</keyword>
<reference evidence="11 12" key="2">
    <citation type="submission" date="2019-10" db="EMBL/GenBank/DDBJ databases">
        <title>Genome Sequences from Six Type Strain Members of the Archaeal Family Sulfolobaceae: Acidianus ambivalens, Acidianus infernus, Metallosphaera prunae, Stygiolobus azoricus, Sulfolobus metallicus, and Sulfurisphaera ohwakuensis.</title>
        <authorList>
            <person name="Counts J.A."/>
            <person name="Kelly R.M."/>
        </authorList>
    </citation>
    <scope>NUCLEOTIDE SEQUENCE [LARGE SCALE GENOMIC DNA]</scope>
    <source>
        <strain evidence="11 12">LEI 10</strain>
    </source>
</reference>
<dbReference type="EC" id="2.1.1.77" evidence="3"/>
<dbReference type="GO" id="GO:0004719">
    <property type="term" value="F:protein-L-isoaspartate (D-aspartate) O-methyltransferase activity"/>
    <property type="evidence" value="ECO:0007669"/>
    <property type="project" value="UniProtKB-EC"/>
</dbReference>
<comment type="similarity">
    <text evidence="2">Belongs to the methyltransferase superfamily. L-isoaspartyl/D-aspartyl protein methyltransferase family.</text>
</comment>
<evidence type="ECO:0000313" key="13">
    <source>
        <dbReference type="Proteomes" id="UP000474054"/>
    </source>
</evidence>
<dbReference type="KEGG" id="aamb:D1866_07670"/>
<organism evidence="11 12">
    <name type="scientific">Acidianus ambivalens</name>
    <name type="common">Desulfurolobus ambivalens</name>
    <dbReference type="NCBI Taxonomy" id="2283"/>
    <lineage>
        <taxon>Archaea</taxon>
        <taxon>Thermoproteota</taxon>
        <taxon>Thermoprotei</taxon>
        <taxon>Sulfolobales</taxon>
        <taxon>Sulfolobaceae</taxon>
        <taxon>Acidianus</taxon>
    </lineage>
</organism>
<dbReference type="GO" id="GO:0005737">
    <property type="term" value="C:cytoplasm"/>
    <property type="evidence" value="ECO:0007669"/>
    <property type="project" value="UniProtKB-SubCell"/>
</dbReference>
<dbReference type="InterPro" id="IPR029063">
    <property type="entry name" value="SAM-dependent_MTases_sf"/>
</dbReference>
<evidence type="ECO:0000256" key="6">
    <source>
        <dbReference type="ARBA" id="ARBA00022679"/>
    </source>
</evidence>
<comment type="catalytic activity">
    <reaction evidence="9">
        <text>[protein]-L-isoaspartate + S-adenosyl-L-methionine = [protein]-L-isoaspartate alpha-methyl ester + S-adenosyl-L-homocysteine</text>
        <dbReference type="Rhea" id="RHEA:12705"/>
        <dbReference type="Rhea" id="RHEA-COMP:12143"/>
        <dbReference type="Rhea" id="RHEA-COMP:12144"/>
        <dbReference type="ChEBI" id="CHEBI:57856"/>
        <dbReference type="ChEBI" id="CHEBI:59789"/>
        <dbReference type="ChEBI" id="CHEBI:90596"/>
        <dbReference type="ChEBI" id="CHEBI:90598"/>
        <dbReference type="EC" id="2.1.1.77"/>
    </reaction>
</comment>
<evidence type="ECO:0000256" key="8">
    <source>
        <dbReference type="ARBA" id="ARBA00025330"/>
    </source>
</evidence>
<evidence type="ECO:0000256" key="7">
    <source>
        <dbReference type="ARBA" id="ARBA00022691"/>
    </source>
</evidence>
<evidence type="ECO:0000256" key="3">
    <source>
        <dbReference type="ARBA" id="ARBA00011890"/>
    </source>
</evidence>
<evidence type="ECO:0000313" key="10">
    <source>
        <dbReference type="EMBL" id="MQL56584.1"/>
    </source>
</evidence>
<comment type="function">
    <text evidence="8">Catalyzes the methyl esterification of L-isoaspartyl residues in peptides and proteins that result from spontaneous decomposition of normal L-aspartyl and L-asparaginyl residues. It plays a role in the repair and/or degradation of damaged proteins.</text>
</comment>
<evidence type="ECO:0000256" key="2">
    <source>
        <dbReference type="ARBA" id="ARBA00005369"/>
    </source>
</evidence>
<keyword evidence="6 11" id="KW-0808">Transferase</keyword>
<keyword evidence="5 11" id="KW-0489">Methyltransferase</keyword>
<dbReference type="Gene3D" id="3.40.50.150">
    <property type="entry name" value="Vaccinia Virus protein VP39"/>
    <property type="match status" value="1"/>
</dbReference>
<dbReference type="InterPro" id="IPR000682">
    <property type="entry name" value="PCMT"/>
</dbReference>
<evidence type="ECO:0000313" key="11">
    <source>
        <dbReference type="EMBL" id="QGR21893.1"/>
    </source>
</evidence>
<dbReference type="EMBL" id="WHYS01000005">
    <property type="protein sequence ID" value="MQL56584.1"/>
    <property type="molecule type" value="Genomic_DNA"/>
</dbReference>
<dbReference type="GO" id="GO:0032259">
    <property type="term" value="P:methylation"/>
    <property type="evidence" value="ECO:0007669"/>
    <property type="project" value="UniProtKB-KW"/>
</dbReference>
<evidence type="ECO:0000256" key="9">
    <source>
        <dbReference type="ARBA" id="ARBA00029295"/>
    </source>
</evidence>
<dbReference type="PANTHER" id="PTHR11579">
    <property type="entry name" value="PROTEIN-L-ISOASPARTATE O-METHYLTRANSFERASE"/>
    <property type="match status" value="1"/>
</dbReference>
<evidence type="ECO:0000313" key="12">
    <source>
        <dbReference type="Proteomes" id="UP000426328"/>
    </source>
</evidence>